<evidence type="ECO:0000259" key="2">
    <source>
        <dbReference type="Pfam" id="PF14780"/>
    </source>
</evidence>
<keyword evidence="1" id="KW-0812">Transmembrane</keyword>
<evidence type="ECO:0000256" key="1">
    <source>
        <dbReference type="SAM" id="Phobius"/>
    </source>
</evidence>
<proteinExistence type="predicted"/>
<dbReference type="PANTHER" id="PTHR34786">
    <property type="entry name" value="OS09G0504900 PROTEIN"/>
    <property type="match status" value="1"/>
</dbReference>
<dbReference type="AlphaFoldDB" id="A0A5C3NFW7"/>
<evidence type="ECO:0000313" key="3">
    <source>
        <dbReference type="EMBL" id="TFK54928.1"/>
    </source>
</evidence>
<evidence type="ECO:0000313" key="4">
    <source>
        <dbReference type="Proteomes" id="UP000305948"/>
    </source>
</evidence>
<gene>
    <name evidence="3" type="ORF">OE88DRAFT_1805340</name>
</gene>
<keyword evidence="1" id="KW-1133">Transmembrane helix</keyword>
<feature type="transmembrane region" description="Helical" evidence="1">
    <location>
        <begin position="151"/>
        <end position="174"/>
    </location>
</feature>
<feature type="domain" description="Nucleolus and neural progenitor protein-like N-terminal" evidence="2">
    <location>
        <begin position="42"/>
        <end position="181"/>
    </location>
</feature>
<dbReference type="EMBL" id="ML213505">
    <property type="protein sequence ID" value="TFK54928.1"/>
    <property type="molecule type" value="Genomic_DNA"/>
</dbReference>
<organism evidence="3 4">
    <name type="scientific">Heliocybe sulcata</name>
    <dbReference type="NCBI Taxonomy" id="5364"/>
    <lineage>
        <taxon>Eukaryota</taxon>
        <taxon>Fungi</taxon>
        <taxon>Dikarya</taxon>
        <taxon>Basidiomycota</taxon>
        <taxon>Agaricomycotina</taxon>
        <taxon>Agaricomycetes</taxon>
        <taxon>Gloeophyllales</taxon>
        <taxon>Gloeophyllaceae</taxon>
        <taxon>Heliocybe</taxon>
    </lineage>
</organism>
<dbReference type="InterPro" id="IPR027951">
    <property type="entry name" value="Nepro_N"/>
</dbReference>
<dbReference type="STRING" id="5364.A0A5C3NFW7"/>
<reference evidence="3 4" key="1">
    <citation type="journal article" date="2019" name="Nat. Ecol. Evol.">
        <title>Megaphylogeny resolves global patterns of mushroom evolution.</title>
        <authorList>
            <person name="Varga T."/>
            <person name="Krizsan K."/>
            <person name="Foldi C."/>
            <person name="Dima B."/>
            <person name="Sanchez-Garcia M."/>
            <person name="Sanchez-Ramirez S."/>
            <person name="Szollosi G.J."/>
            <person name="Szarkandi J.G."/>
            <person name="Papp V."/>
            <person name="Albert L."/>
            <person name="Andreopoulos W."/>
            <person name="Angelini C."/>
            <person name="Antonin V."/>
            <person name="Barry K.W."/>
            <person name="Bougher N.L."/>
            <person name="Buchanan P."/>
            <person name="Buyck B."/>
            <person name="Bense V."/>
            <person name="Catcheside P."/>
            <person name="Chovatia M."/>
            <person name="Cooper J."/>
            <person name="Damon W."/>
            <person name="Desjardin D."/>
            <person name="Finy P."/>
            <person name="Geml J."/>
            <person name="Haridas S."/>
            <person name="Hughes K."/>
            <person name="Justo A."/>
            <person name="Karasinski D."/>
            <person name="Kautmanova I."/>
            <person name="Kiss B."/>
            <person name="Kocsube S."/>
            <person name="Kotiranta H."/>
            <person name="LaButti K.M."/>
            <person name="Lechner B.E."/>
            <person name="Liimatainen K."/>
            <person name="Lipzen A."/>
            <person name="Lukacs Z."/>
            <person name="Mihaltcheva S."/>
            <person name="Morgado L.N."/>
            <person name="Niskanen T."/>
            <person name="Noordeloos M.E."/>
            <person name="Ohm R.A."/>
            <person name="Ortiz-Santana B."/>
            <person name="Ovrebo C."/>
            <person name="Racz N."/>
            <person name="Riley R."/>
            <person name="Savchenko A."/>
            <person name="Shiryaev A."/>
            <person name="Soop K."/>
            <person name="Spirin V."/>
            <person name="Szebenyi C."/>
            <person name="Tomsovsky M."/>
            <person name="Tulloss R.E."/>
            <person name="Uehling J."/>
            <person name="Grigoriev I.V."/>
            <person name="Vagvolgyi C."/>
            <person name="Papp T."/>
            <person name="Martin F.M."/>
            <person name="Miettinen O."/>
            <person name="Hibbett D.S."/>
            <person name="Nagy L.G."/>
        </authorList>
    </citation>
    <scope>NUCLEOTIDE SEQUENCE [LARGE SCALE GENOMIC DNA]</scope>
    <source>
        <strain evidence="3 4">OMC1185</strain>
    </source>
</reference>
<dbReference type="Pfam" id="PF14780">
    <property type="entry name" value="NEPRO_N"/>
    <property type="match status" value="1"/>
</dbReference>
<sequence length="182" mass="21003">MAPKRYRRAPQVTCLPRSSLDFQAYPAVDAALKDLKGHARKLQSLVVAQGEEMQLLERLYYKGKNQHRSALFWSRLEEVRKYGKRLQELEPFNLMELLRCSFFGAAVVENPKSMKGPWTHYPDGRCILFVMERLSSCSLLLEKTRIQLSEAYQFFCLSMQSGYFVQLVLTIVAITSRLDSLA</sequence>
<dbReference type="OrthoDB" id="114080at2759"/>
<accession>A0A5C3NFW7</accession>
<feature type="non-terminal residue" evidence="3">
    <location>
        <position position="182"/>
    </location>
</feature>
<protein>
    <recommendedName>
        <fullName evidence="2">Nucleolus and neural progenitor protein-like N-terminal domain-containing protein</fullName>
    </recommendedName>
</protein>
<name>A0A5C3NFW7_9AGAM</name>
<keyword evidence="1" id="KW-0472">Membrane</keyword>
<dbReference type="Proteomes" id="UP000305948">
    <property type="component" value="Unassembled WGS sequence"/>
</dbReference>
<dbReference type="PANTHER" id="PTHR34786:SF1">
    <property type="entry name" value="OS09G0504900 PROTEIN"/>
    <property type="match status" value="1"/>
</dbReference>
<keyword evidence="4" id="KW-1185">Reference proteome</keyword>